<dbReference type="GO" id="GO:0004519">
    <property type="term" value="F:endonuclease activity"/>
    <property type="evidence" value="ECO:0007669"/>
    <property type="project" value="UniProtKB-KW"/>
</dbReference>
<dbReference type="InterPro" id="IPR012296">
    <property type="entry name" value="Nuclease_put_TT1808"/>
</dbReference>
<dbReference type="Pfam" id="PF05685">
    <property type="entry name" value="Uma2"/>
    <property type="match status" value="1"/>
</dbReference>
<dbReference type="PANTHER" id="PTHR35400">
    <property type="entry name" value="SLR1083 PROTEIN"/>
    <property type="match status" value="1"/>
</dbReference>
<name>A0AAW9PYI9_9CYAN</name>
<dbReference type="EMBL" id="JAZBJZ010000016">
    <property type="protein sequence ID" value="MEE3716305.1"/>
    <property type="molecule type" value="Genomic_DNA"/>
</dbReference>
<keyword evidence="3" id="KW-1185">Reference proteome</keyword>
<comment type="caution">
    <text evidence="2">The sequence shown here is derived from an EMBL/GenBank/DDBJ whole genome shotgun (WGS) entry which is preliminary data.</text>
</comment>
<dbReference type="Proteomes" id="UP001333818">
    <property type="component" value="Unassembled WGS sequence"/>
</dbReference>
<dbReference type="SUPFAM" id="SSF52980">
    <property type="entry name" value="Restriction endonuclease-like"/>
    <property type="match status" value="1"/>
</dbReference>
<proteinExistence type="predicted"/>
<keyword evidence="2" id="KW-0540">Nuclease</keyword>
<feature type="domain" description="Putative restriction endonuclease" evidence="1">
    <location>
        <begin position="19"/>
        <end position="186"/>
    </location>
</feature>
<protein>
    <submittedName>
        <fullName evidence="2">Uma2 family endonuclease</fullName>
    </submittedName>
</protein>
<accession>A0AAW9PYI9</accession>
<organism evidence="2 3">
    <name type="scientific">Tumidithrix elongata BACA0141</name>
    <dbReference type="NCBI Taxonomy" id="2716417"/>
    <lineage>
        <taxon>Bacteria</taxon>
        <taxon>Bacillati</taxon>
        <taxon>Cyanobacteriota</taxon>
        <taxon>Cyanophyceae</taxon>
        <taxon>Pseudanabaenales</taxon>
        <taxon>Pseudanabaenaceae</taxon>
        <taxon>Tumidithrix</taxon>
        <taxon>Tumidithrix elongata</taxon>
    </lineage>
</organism>
<evidence type="ECO:0000259" key="1">
    <source>
        <dbReference type="Pfam" id="PF05685"/>
    </source>
</evidence>
<dbReference type="RefSeq" id="WP_330482732.1">
    <property type="nucleotide sequence ID" value="NZ_JAZBJZ010000016.1"/>
</dbReference>
<dbReference type="Gene3D" id="3.90.1570.10">
    <property type="entry name" value="tt1808, chain A"/>
    <property type="match status" value="1"/>
</dbReference>
<keyword evidence="2" id="KW-0255">Endonuclease</keyword>
<dbReference type="AlphaFoldDB" id="A0AAW9PYI9"/>
<sequence length="198" mass="22516">MVTIPTKNYTPTRHRFTVEQYYKMAEVGILDITQRTELIEGEIIEMSPIGTKHAICVSDISEILTTKTIHFAHVRQQNPVHLSDRSEPQPDIALVKRPSSRYINSHPTPADIFLLIEVSDTTLKYDREIKVPLYAKATIPEVWIANLEAQTLEVYRQSDETGYQDIKQYTKGEVITLESFAEIAIAIDEIFLNAIASP</sequence>
<dbReference type="CDD" id="cd06260">
    <property type="entry name" value="DUF820-like"/>
    <property type="match status" value="1"/>
</dbReference>
<dbReference type="PANTHER" id="PTHR35400:SF1">
    <property type="entry name" value="SLR1083 PROTEIN"/>
    <property type="match status" value="1"/>
</dbReference>
<reference evidence="2" key="1">
    <citation type="submission" date="2024-01" db="EMBL/GenBank/DDBJ databases">
        <title>Bank of Algae and Cyanobacteria of the Azores (BACA) strain genomes.</title>
        <authorList>
            <person name="Luz R."/>
            <person name="Cordeiro R."/>
            <person name="Fonseca A."/>
            <person name="Goncalves V."/>
        </authorList>
    </citation>
    <scope>NUCLEOTIDE SEQUENCE</scope>
    <source>
        <strain evidence="2">BACA0141</strain>
    </source>
</reference>
<gene>
    <name evidence="2" type="ORF">V2H45_06060</name>
</gene>
<evidence type="ECO:0000313" key="2">
    <source>
        <dbReference type="EMBL" id="MEE3716305.1"/>
    </source>
</evidence>
<dbReference type="InterPro" id="IPR008538">
    <property type="entry name" value="Uma2"/>
</dbReference>
<dbReference type="InterPro" id="IPR011335">
    <property type="entry name" value="Restrct_endonuc-II-like"/>
</dbReference>
<keyword evidence="2" id="KW-0378">Hydrolase</keyword>
<evidence type="ECO:0000313" key="3">
    <source>
        <dbReference type="Proteomes" id="UP001333818"/>
    </source>
</evidence>